<dbReference type="AlphaFoldDB" id="A0A554VIL8"/>
<dbReference type="Proteomes" id="UP000318833">
    <property type="component" value="Unassembled WGS sequence"/>
</dbReference>
<dbReference type="EMBL" id="VLNR01000031">
    <property type="protein sequence ID" value="TSE07667.1"/>
    <property type="molecule type" value="Genomic_DNA"/>
</dbReference>
<organism evidence="1 2">
    <name type="scientific">Aquimarina algiphila</name>
    <dbReference type="NCBI Taxonomy" id="2047982"/>
    <lineage>
        <taxon>Bacteria</taxon>
        <taxon>Pseudomonadati</taxon>
        <taxon>Bacteroidota</taxon>
        <taxon>Flavobacteriia</taxon>
        <taxon>Flavobacteriales</taxon>
        <taxon>Flavobacteriaceae</taxon>
        <taxon>Aquimarina</taxon>
    </lineage>
</organism>
<dbReference type="Gene3D" id="2.120.10.80">
    <property type="entry name" value="Kelch-type beta propeller"/>
    <property type="match status" value="1"/>
</dbReference>
<keyword evidence="2" id="KW-1185">Reference proteome</keyword>
<dbReference type="InterPro" id="IPR013519">
    <property type="entry name" value="Int_alpha_beta-p"/>
</dbReference>
<accession>A0A554VIL8</accession>
<dbReference type="RefSeq" id="WP_143917060.1">
    <property type="nucleotide sequence ID" value="NZ_CANMIK010000029.1"/>
</dbReference>
<dbReference type="PROSITE" id="PS51470">
    <property type="entry name" value="FG_GAP"/>
    <property type="match status" value="1"/>
</dbReference>
<sequence length="435" mass="47954">MKKSICILYISIVILCFSCSDWKQIGNDIYSEAPGDFAGMATAINDDGSIIAIGSPYNDSNGIGSGHVRVFQNKENTWTTIGKDIKGLKTYDHFGSTLDINANGNILAIGTMHSDVNGENSGQVRVFKYHKKEWIQLGQNLNGSKAYDEFGYDISLSQDGKTLAIGAPHHESTGDISSSVSIYTLNTVHNSWELLGDRILGTTKSFKYTNNTFHENQIGKSIALSGDGRTLILNTTGNGERGVITYKLIDNQWVRIGNVIKMNHNLYNEISLIGDVVSINDDGSIIAIGYKDFQISKSSNETKRGNILLIGCIQVFRLNSIDEWKQVGNTIYGTDLERFGEQLMLNASGNRLAVTSYGGDTAESGKDANFVSTFELVNNNWKLYGEKIELKRAYEEFDNSIAINNDGSIIIVGNSAMDEDNLTYGEVKIFKNKFK</sequence>
<evidence type="ECO:0000313" key="1">
    <source>
        <dbReference type="EMBL" id="TSE07667.1"/>
    </source>
</evidence>
<comment type="caution">
    <text evidence="1">The sequence shown here is derived from an EMBL/GenBank/DDBJ whole genome shotgun (WGS) entry which is preliminary data.</text>
</comment>
<name>A0A554VIL8_9FLAO</name>
<reference evidence="1 2" key="1">
    <citation type="submission" date="2019-07" db="EMBL/GenBank/DDBJ databases">
        <title>The draft genome sequence of Aquimarina algiphila M91.</title>
        <authorList>
            <person name="Meng X."/>
        </authorList>
    </citation>
    <scope>NUCLEOTIDE SEQUENCE [LARGE SCALE GENOMIC DNA]</scope>
    <source>
        <strain evidence="1 2">M91</strain>
    </source>
</reference>
<evidence type="ECO:0000313" key="2">
    <source>
        <dbReference type="Proteomes" id="UP000318833"/>
    </source>
</evidence>
<dbReference type="OrthoDB" id="1403372at2"/>
<dbReference type="InterPro" id="IPR015915">
    <property type="entry name" value="Kelch-typ_b-propeller"/>
</dbReference>
<proteinExistence type="predicted"/>
<dbReference type="SUPFAM" id="SSF50965">
    <property type="entry name" value="Galactose oxidase, central domain"/>
    <property type="match status" value="1"/>
</dbReference>
<gene>
    <name evidence="1" type="ORF">FOF46_15305</name>
</gene>
<dbReference type="SUPFAM" id="SSF69322">
    <property type="entry name" value="Tricorn protease domain 2"/>
    <property type="match status" value="1"/>
</dbReference>
<dbReference type="InterPro" id="IPR011043">
    <property type="entry name" value="Gal_Oxase/kelch_b-propeller"/>
</dbReference>
<protein>
    <submittedName>
        <fullName evidence="1">Uncharacterized protein</fullName>
    </submittedName>
</protein>
<dbReference type="PANTHER" id="PTHR36220:SF1">
    <property type="entry name" value="GAMMA TUBULIN COMPLEX COMPONENT C-TERMINAL DOMAIN-CONTAINING PROTEIN"/>
    <property type="match status" value="1"/>
</dbReference>
<dbReference type="PANTHER" id="PTHR36220">
    <property type="entry name" value="UNNAMED PRODUCT"/>
    <property type="match status" value="1"/>
</dbReference>